<feature type="signal peptide" evidence="3">
    <location>
        <begin position="1"/>
        <end position="21"/>
    </location>
</feature>
<evidence type="ECO:0000313" key="5">
    <source>
        <dbReference type="EMBL" id="TNJ45793.1"/>
    </source>
</evidence>
<evidence type="ECO:0000313" key="6">
    <source>
        <dbReference type="Proteomes" id="UP000308713"/>
    </source>
</evidence>
<dbReference type="PANTHER" id="PTHR34597:SF3">
    <property type="entry name" value="OUTER MEMBRANE TRANSPORTER CDIB"/>
    <property type="match status" value="1"/>
</dbReference>
<dbReference type="RefSeq" id="WP_139695435.1">
    <property type="nucleotide sequence ID" value="NZ_CP074074.1"/>
</dbReference>
<feature type="chain" id="PRO_5022751936" description="Bacterial surface antigen (D15) domain-containing protein" evidence="3">
    <location>
        <begin position="22"/>
        <end position="372"/>
    </location>
</feature>
<dbReference type="GO" id="GO:0008320">
    <property type="term" value="F:protein transmembrane transporter activity"/>
    <property type="evidence" value="ECO:0007669"/>
    <property type="project" value="TreeGrafter"/>
</dbReference>
<comment type="subcellular location">
    <subcellularLocation>
        <location evidence="1">Membrane</location>
    </subcellularLocation>
</comment>
<evidence type="ECO:0000256" key="3">
    <source>
        <dbReference type="SAM" id="SignalP"/>
    </source>
</evidence>
<dbReference type="GO" id="GO:0046819">
    <property type="term" value="P:protein secretion by the type V secretion system"/>
    <property type="evidence" value="ECO:0007669"/>
    <property type="project" value="TreeGrafter"/>
</dbReference>
<keyword evidence="3" id="KW-0732">Signal</keyword>
<dbReference type="Gene3D" id="2.40.160.50">
    <property type="entry name" value="membrane protein fhac: a member of the omp85/tpsb transporter family"/>
    <property type="match status" value="1"/>
</dbReference>
<accession>A0A5C4SPQ7</accession>
<dbReference type="Proteomes" id="UP000308713">
    <property type="component" value="Unassembled WGS sequence"/>
</dbReference>
<dbReference type="GO" id="GO:0019867">
    <property type="term" value="C:outer membrane"/>
    <property type="evidence" value="ECO:0007669"/>
    <property type="project" value="InterPro"/>
</dbReference>
<organism evidence="5 6">
    <name type="scientific">Allotamlana fucoidanivorans</name>
    <dbReference type="NCBI Taxonomy" id="2583814"/>
    <lineage>
        <taxon>Bacteria</taxon>
        <taxon>Pseudomonadati</taxon>
        <taxon>Bacteroidota</taxon>
        <taxon>Flavobacteriia</taxon>
        <taxon>Flavobacteriales</taxon>
        <taxon>Flavobacteriaceae</taxon>
        <taxon>Allotamlana</taxon>
    </lineage>
</organism>
<feature type="domain" description="Bacterial surface antigen (D15)" evidence="4">
    <location>
        <begin position="147"/>
        <end position="370"/>
    </location>
</feature>
<reference evidence="5 6" key="1">
    <citation type="submission" date="2019-05" db="EMBL/GenBank/DDBJ databases">
        <title>Tamlana fucoidanivorans sp. nov., isolated from the surface of algae collected from Fujian province in China.</title>
        <authorList>
            <person name="Li J."/>
        </authorList>
    </citation>
    <scope>NUCLEOTIDE SEQUENCE [LARGE SCALE GENOMIC DNA]</scope>
    <source>
        <strain evidence="5 6">CW2-9</strain>
    </source>
</reference>
<keyword evidence="2" id="KW-0472">Membrane</keyword>
<gene>
    <name evidence="5" type="ORF">FGF67_05275</name>
</gene>
<dbReference type="GO" id="GO:0098046">
    <property type="term" value="C:type V protein secretion system complex"/>
    <property type="evidence" value="ECO:0007669"/>
    <property type="project" value="TreeGrafter"/>
</dbReference>
<dbReference type="AlphaFoldDB" id="A0A5C4SPQ7"/>
<keyword evidence="6" id="KW-1185">Reference proteome</keyword>
<evidence type="ECO:0000256" key="1">
    <source>
        <dbReference type="ARBA" id="ARBA00004370"/>
    </source>
</evidence>
<dbReference type="OrthoDB" id="9771071at2"/>
<comment type="caution">
    <text evidence="5">The sequence shown here is derived from an EMBL/GenBank/DDBJ whole genome shotgun (WGS) entry which is preliminary data.</text>
</comment>
<proteinExistence type="predicted"/>
<sequence length="372" mass="42518">MQPNRLLTAFILVLHVTLMQAQEPQKDTIFNAASKTFVAVPLITNNPAMKTGFGGLGMYLFSLNKKDTISPPSLAALYAIYSTNKSYVAVPAGRFFWNEDRNRASVALGTYRVNNDFIYNELGNDLRLVYSEIRNFITLEYSRKIISDFYLGFLYWGTKTLYKFDQGTKEENELTEEFFKENGIEDNFISSIGLNFSYDSRDYVYYPTKGFVFSIRPKLFNGWLGSDNNYVDTDYNFTYYYALAKDKVLATRLSGGSAFGDVPFDGYQTYGSRSSLRGYEAGKYRGKHLITLQSELRWRFYRKWGAVFFAGTGSVWGNENNGEEEFERQWLPSAGAGLRFMVSPAKKINLRLDYAYGVDGNQGLYFGVMEAF</sequence>
<dbReference type="InterPro" id="IPR051544">
    <property type="entry name" value="TPS_OM_transporter"/>
</dbReference>
<dbReference type="PANTHER" id="PTHR34597">
    <property type="entry name" value="SLR1661 PROTEIN"/>
    <property type="match status" value="1"/>
</dbReference>
<dbReference type="EMBL" id="VDCS01000004">
    <property type="protein sequence ID" value="TNJ45793.1"/>
    <property type="molecule type" value="Genomic_DNA"/>
</dbReference>
<dbReference type="InterPro" id="IPR000184">
    <property type="entry name" value="Bac_surfAg_D15"/>
</dbReference>
<protein>
    <recommendedName>
        <fullName evidence="4">Bacterial surface antigen (D15) domain-containing protein</fullName>
    </recommendedName>
</protein>
<evidence type="ECO:0000256" key="2">
    <source>
        <dbReference type="ARBA" id="ARBA00023136"/>
    </source>
</evidence>
<dbReference type="Pfam" id="PF01103">
    <property type="entry name" value="Omp85"/>
    <property type="match status" value="1"/>
</dbReference>
<evidence type="ECO:0000259" key="4">
    <source>
        <dbReference type="Pfam" id="PF01103"/>
    </source>
</evidence>
<name>A0A5C4SPQ7_9FLAO</name>